<sequence length="92" mass="9762">MRAAHRAIAEALALPVEDVAAVHEALVAAGYASRKRGAMPLQTVALIRRLGREGMNARQIGELVGYSRSACDSVLRGATHRPVTGGRHARHG</sequence>
<dbReference type="EMBL" id="FTOM01000008">
    <property type="protein sequence ID" value="SIS87705.1"/>
    <property type="molecule type" value="Genomic_DNA"/>
</dbReference>
<proteinExistence type="predicted"/>
<reference evidence="2" key="1">
    <citation type="submission" date="2017-01" db="EMBL/GenBank/DDBJ databases">
        <authorList>
            <person name="Varghese N."/>
            <person name="Submissions S."/>
        </authorList>
    </citation>
    <scope>NUCLEOTIDE SEQUENCE [LARGE SCALE GENOMIC DNA]</scope>
    <source>
        <strain evidence="2">DSM 18714</strain>
    </source>
</reference>
<evidence type="ECO:0000313" key="2">
    <source>
        <dbReference type="Proteomes" id="UP000186098"/>
    </source>
</evidence>
<accession>A0A1N7MNJ1</accession>
<dbReference type="STRING" id="407234.SAMN05421795_108138"/>
<gene>
    <name evidence="1" type="ORF">SAMN05421795_108138</name>
</gene>
<protein>
    <submittedName>
        <fullName evidence="1">Uncharacterized protein</fullName>
    </submittedName>
</protein>
<organism evidence="1 2">
    <name type="scientific">Phaeovulum vinaykumarii</name>
    <dbReference type="NCBI Taxonomy" id="407234"/>
    <lineage>
        <taxon>Bacteria</taxon>
        <taxon>Pseudomonadati</taxon>
        <taxon>Pseudomonadota</taxon>
        <taxon>Alphaproteobacteria</taxon>
        <taxon>Rhodobacterales</taxon>
        <taxon>Paracoccaceae</taxon>
        <taxon>Phaeovulum</taxon>
    </lineage>
</organism>
<dbReference type="AlphaFoldDB" id="A0A1N7MNJ1"/>
<keyword evidence="2" id="KW-1185">Reference proteome</keyword>
<evidence type="ECO:0000313" key="1">
    <source>
        <dbReference type="EMBL" id="SIS87705.1"/>
    </source>
</evidence>
<dbReference type="Proteomes" id="UP000186098">
    <property type="component" value="Unassembled WGS sequence"/>
</dbReference>
<name>A0A1N7MNJ1_9RHOB</name>